<protein>
    <submittedName>
        <fullName evidence="1">Phage uncharacterized protein (Phage_XkdX)</fullName>
    </submittedName>
</protein>
<dbReference type="RefSeq" id="YP_010358897.1">
    <property type="nucleotide sequence ID" value="NC_062767.1"/>
</dbReference>
<dbReference type="Proteomes" id="UP000827386">
    <property type="component" value="Segment"/>
</dbReference>
<dbReference type="EMBL" id="MZ130477">
    <property type="protein sequence ID" value="QWM89325.1"/>
    <property type="molecule type" value="Genomic_DNA"/>
</dbReference>
<keyword evidence="2" id="KW-1185">Reference proteome</keyword>
<sequence length="611" mass="68751">MAVNRYDNPAQAQFIDTYVPIPFEQLYTLGKQANERVDKALADYRTAANSWAEFRSRSMKDMQTWDAETRGKVLPIIDQAAKNPEAIKSMEWQMALQSAINNVDRAKLSTLKQNAANFDEYAKQVQILMLHDKYNPLWHDRDFTNWDTTTSGLFNEVPLAYSSIKDLTNEYVNNLKDSYLGREGGFIWTGVTGQQIKDILDANRSGILSTPQAQMHMQTWMRNHPGSTEEDAANAFMQKAYTDNQEYIRKNPTVDPYAMQALKYKQALETAKLKKKGTEKESVDYPDAYKKLYNDAVVFEKRQLENSPVYSQTRFVTNKFQEAASALMSGNITPEEYNSLVKDYGKEMSDATANDIANLFATKAGEIFPKTGVRADKLPQYYDAATRVLNDITYPSSGMILNSYNKVKSSNEIDINLGGSVTKGYVTPDTGGLILATDFVNKIMKVPSIKYNVETTNGLERNFAEDLKSGVFKDVIKTPRGRIMSSVVDGIPQLMQRVSVRIPLQAIKNAGYDVDSFKSMVSNSMGISAETGLNVKPIDKKDYNDAYGGNVPLTGEYFTFDTMEPIDPHGMTRMTFDQEVNDIHGGSKLQNDNYEQSFTDAYDSLINSLLQ</sequence>
<gene>
    <name evidence="1" type="primary">gp_15606</name>
</gene>
<name>A0AAE7RV92_9CAUD</name>
<dbReference type="GeneID" id="75692275"/>
<evidence type="ECO:0000313" key="1">
    <source>
        <dbReference type="EMBL" id="QWM89325.1"/>
    </source>
</evidence>
<organism evidence="1 2">
    <name type="scientific">uncultured phage cr149_1</name>
    <dbReference type="NCBI Taxonomy" id="2986412"/>
    <lineage>
        <taxon>Viruses</taxon>
        <taxon>Duplodnaviria</taxon>
        <taxon>Heunggongvirae</taxon>
        <taxon>Uroviricota</taxon>
        <taxon>Caudoviricetes</taxon>
        <taxon>Crassvirales</taxon>
        <taxon>Suoliviridae</taxon>
        <taxon>Boorivirinae</taxon>
        <taxon>Culoivirus</taxon>
        <taxon>Culoivirus faecalis</taxon>
    </lineage>
</organism>
<accession>A0AAE7RV92</accession>
<proteinExistence type="predicted"/>
<dbReference type="KEGG" id="vg:75692275"/>
<evidence type="ECO:0000313" key="2">
    <source>
        <dbReference type="Proteomes" id="UP000827386"/>
    </source>
</evidence>
<reference evidence="1 2" key="1">
    <citation type="submission" date="2021-04" db="EMBL/GenBank/DDBJ databases">
        <authorList>
            <person name="Shkoporov A.N."/>
            <person name="Stockdale S.R."/>
            <person name="Guerin E."/>
            <person name="Ross R.P."/>
            <person name="Hill C."/>
        </authorList>
    </citation>
    <scope>NUCLEOTIDE SEQUENCE [LARGE SCALE GENOMIC DNA]</scope>
    <source>
        <strain evidence="2">cr149_1</strain>
    </source>
</reference>